<evidence type="ECO:0000313" key="1">
    <source>
        <dbReference type="EMBL" id="EYC15949.1"/>
    </source>
</evidence>
<name>A0A016UKN8_9BILA</name>
<keyword evidence="2" id="KW-1185">Reference proteome</keyword>
<proteinExistence type="predicted"/>
<evidence type="ECO:0000313" key="2">
    <source>
        <dbReference type="Proteomes" id="UP000024635"/>
    </source>
</evidence>
<dbReference type="AlphaFoldDB" id="A0A016UKN8"/>
<accession>A0A016UKN8</accession>
<protein>
    <submittedName>
        <fullName evidence="1">Uncharacterized protein</fullName>
    </submittedName>
</protein>
<gene>
    <name evidence="1" type="primary">Acey_s0035.g3060</name>
    <name evidence="1" type="ORF">Y032_0035g3060</name>
</gene>
<reference evidence="2" key="1">
    <citation type="journal article" date="2015" name="Nat. Genet.">
        <title>The genome and transcriptome of the zoonotic hookworm Ancylostoma ceylanicum identify infection-specific gene families.</title>
        <authorList>
            <person name="Schwarz E.M."/>
            <person name="Hu Y."/>
            <person name="Antoshechkin I."/>
            <person name="Miller M.M."/>
            <person name="Sternberg P.W."/>
            <person name="Aroian R.V."/>
        </authorList>
    </citation>
    <scope>NUCLEOTIDE SEQUENCE</scope>
    <source>
        <strain evidence="2">HY135</strain>
    </source>
</reference>
<comment type="caution">
    <text evidence="1">The sequence shown here is derived from an EMBL/GenBank/DDBJ whole genome shotgun (WGS) entry which is preliminary data.</text>
</comment>
<dbReference type="Proteomes" id="UP000024635">
    <property type="component" value="Unassembled WGS sequence"/>
</dbReference>
<organism evidence="1 2">
    <name type="scientific">Ancylostoma ceylanicum</name>
    <dbReference type="NCBI Taxonomy" id="53326"/>
    <lineage>
        <taxon>Eukaryota</taxon>
        <taxon>Metazoa</taxon>
        <taxon>Ecdysozoa</taxon>
        <taxon>Nematoda</taxon>
        <taxon>Chromadorea</taxon>
        <taxon>Rhabditida</taxon>
        <taxon>Rhabditina</taxon>
        <taxon>Rhabditomorpha</taxon>
        <taxon>Strongyloidea</taxon>
        <taxon>Ancylostomatidae</taxon>
        <taxon>Ancylostomatinae</taxon>
        <taxon>Ancylostoma</taxon>
    </lineage>
</organism>
<sequence length="69" mass="7427">MGGIPIFPKEMDPVPACITGVTQGKRVNTPKLLKKFIVSRDLGAITLGNLNDAHPPATEEKTDGLRFPL</sequence>
<dbReference type="EMBL" id="JARK01001371">
    <property type="protein sequence ID" value="EYC15949.1"/>
    <property type="molecule type" value="Genomic_DNA"/>
</dbReference>